<evidence type="ECO:0000313" key="4">
    <source>
        <dbReference type="EMBL" id="MDX7920355.1"/>
    </source>
</evidence>
<dbReference type="InterPro" id="IPR053142">
    <property type="entry name" value="PchR_regulatory_protein"/>
</dbReference>
<dbReference type="Proteomes" id="UP001285835">
    <property type="component" value="Unassembled WGS sequence"/>
</dbReference>
<sequence>MIQDGILFHNKDIVHKADFATERELPPQLIIAIPLESKALMTYGATHQLRGCRFHTSDPIVATAIFYARPDMVQGAAKAQVRSRSIVLSLSPAWLERKMTGPQRERFERVFSHHLSRVDWSLPPHLGQIAEALNLTSSQNAPEMLMREAFALTLWESLMSNLQQISQVCGQRHSEQPTRLKMLLRDEKVDHMTLADIADTLGMSLSTLQRTARKELGMSLQRYLRERTLQQAKAKLEERSLSLQEAAEHAGYSHVANFITAFRKLFGYSPRQASRHVRAHTQ</sequence>
<gene>
    <name evidence="4" type="ORF">SJS82_00130</name>
</gene>
<dbReference type="PANTHER" id="PTHR47893">
    <property type="entry name" value="REGULATORY PROTEIN PCHR"/>
    <property type="match status" value="1"/>
</dbReference>
<feature type="domain" description="HTH araC/xylS-type" evidence="3">
    <location>
        <begin position="178"/>
        <end position="276"/>
    </location>
</feature>
<dbReference type="InterPro" id="IPR018060">
    <property type="entry name" value="HTH_AraC"/>
</dbReference>
<name>A0AAP6G892_AERME</name>
<comment type="caution">
    <text evidence="4">The sequence shown here is derived from an EMBL/GenBank/DDBJ whole genome shotgun (WGS) entry which is preliminary data.</text>
</comment>
<dbReference type="PROSITE" id="PS01124">
    <property type="entry name" value="HTH_ARAC_FAMILY_2"/>
    <property type="match status" value="1"/>
</dbReference>
<dbReference type="InterPro" id="IPR009057">
    <property type="entry name" value="Homeodomain-like_sf"/>
</dbReference>
<evidence type="ECO:0000256" key="1">
    <source>
        <dbReference type="ARBA" id="ARBA00023015"/>
    </source>
</evidence>
<dbReference type="GO" id="GO:0003700">
    <property type="term" value="F:DNA-binding transcription factor activity"/>
    <property type="evidence" value="ECO:0007669"/>
    <property type="project" value="InterPro"/>
</dbReference>
<dbReference type="SMART" id="SM00342">
    <property type="entry name" value="HTH_ARAC"/>
    <property type="match status" value="1"/>
</dbReference>
<dbReference type="Pfam" id="PF12833">
    <property type="entry name" value="HTH_18"/>
    <property type="match status" value="1"/>
</dbReference>
<evidence type="ECO:0000259" key="3">
    <source>
        <dbReference type="PROSITE" id="PS01124"/>
    </source>
</evidence>
<dbReference type="Gene3D" id="1.10.10.60">
    <property type="entry name" value="Homeodomain-like"/>
    <property type="match status" value="1"/>
</dbReference>
<dbReference type="PANTHER" id="PTHR47893:SF1">
    <property type="entry name" value="REGULATORY PROTEIN PCHR"/>
    <property type="match status" value="1"/>
</dbReference>
<keyword evidence="1" id="KW-0805">Transcription regulation</keyword>
<evidence type="ECO:0000313" key="5">
    <source>
        <dbReference type="Proteomes" id="UP001285835"/>
    </source>
</evidence>
<reference evidence="4" key="1">
    <citation type="submission" date="2023-11" db="EMBL/GenBank/DDBJ databases">
        <title>WGS of Aeromonas in Northern Israel.</title>
        <authorList>
            <person name="Hershko Y."/>
        </authorList>
    </citation>
    <scope>NUCLEOTIDE SEQUENCE</scope>
    <source>
        <strain evidence="4">02297</strain>
    </source>
</reference>
<organism evidence="4 5">
    <name type="scientific">Aeromonas media</name>
    <dbReference type="NCBI Taxonomy" id="651"/>
    <lineage>
        <taxon>Bacteria</taxon>
        <taxon>Pseudomonadati</taxon>
        <taxon>Pseudomonadota</taxon>
        <taxon>Gammaproteobacteria</taxon>
        <taxon>Aeromonadales</taxon>
        <taxon>Aeromonadaceae</taxon>
        <taxon>Aeromonas</taxon>
    </lineage>
</organism>
<evidence type="ECO:0000256" key="2">
    <source>
        <dbReference type="ARBA" id="ARBA00023163"/>
    </source>
</evidence>
<proteinExistence type="predicted"/>
<dbReference type="GO" id="GO:0043565">
    <property type="term" value="F:sequence-specific DNA binding"/>
    <property type="evidence" value="ECO:0007669"/>
    <property type="project" value="InterPro"/>
</dbReference>
<protein>
    <submittedName>
        <fullName evidence="4">Helix-turn-helix transcriptional regulator</fullName>
    </submittedName>
</protein>
<keyword evidence="2" id="KW-0804">Transcription</keyword>
<dbReference type="AlphaFoldDB" id="A0AAP6G892"/>
<accession>A0AAP6G892</accession>
<dbReference type="SUPFAM" id="SSF46689">
    <property type="entry name" value="Homeodomain-like"/>
    <property type="match status" value="2"/>
</dbReference>
<dbReference type="EMBL" id="JAWZXF010000001">
    <property type="protein sequence ID" value="MDX7920355.1"/>
    <property type="molecule type" value="Genomic_DNA"/>
</dbReference>
<dbReference type="RefSeq" id="WP_241672842.1">
    <property type="nucleotide sequence ID" value="NZ_JAWZXF010000001.1"/>
</dbReference>